<evidence type="ECO:0000256" key="1">
    <source>
        <dbReference type="ARBA" id="ARBA00004127"/>
    </source>
</evidence>
<evidence type="ECO:0000256" key="2">
    <source>
        <dbReference type="ARBA" id="ARBA00010892"/>
    </source>
</evidence>
<feature type="transmembrane region" description="Helical" evidence="8">
    <location>
        <begin position="242"/>
        <end position="266"/>
    </location>
</feature>
<evidence type="ECO:0000256" key="4">
    <source>
        <dbReference type="ARBA" id="ARBA00022596"/>
    </source>
</evidence>
<dbReference type="OrthoDB" id="5197598at2759"/>
<dbReference type="Pfam" id="PF03824">
    <property type="entry name" value="NicO"/>
    <property type="match status" value="1"/>
</dbReference>
<dbReference type="PANTHER" id="PTHR31611">
    <property type="entry name" value="HIGH-AFFINITY NICKEL TRANSPORT PROTEIN NIC1"/>
    <property type="match status" value="1"/>
</dbReference>
<dbReference type="Proteomes" id="UP000235786">
    <property type="component" value="Unassembled WGS sequence"/>
</dbReference>
<dbReference type="InterPro" id="IPR004688">
    <property type="entry name" value="Ni/Co_transpt"/>
</dbReference>
<dbReference type="GO" id="GO:0015099">
    <property type="term" value="F:nickel cation transmembrane transporter activity"/>
    <property type="evidence" value="ECO:0007669"/>
    <property type="project" value="UniProtKB-UniRule"/>
</dbReference>
<dbReference type="GO" id="GO:0012505">
    <property type="term" value="C:endomembrane system"/>
    <property type="evidence" value="ECO:0007669"/>
    <property type="project" value="UniProtKB-SubCell"/>
</dbReference>
<proteinExistence type="inferred from homology"/>
<feature type="transmembrane region" description="Helical" evidence="8">
    <location>
        <begin position="313"/>
        <end position="337"/>
    </location>
</feature>
<dbReference type="STRING" id="1149755.A0A2J6R5S7"/>
<evidence type="ECO:0000256" key="5">
    <source>
        <dbReference type="ARBA" id="ARBA00022692"/>
    </source>
</evidence>
<feature type="compositionally biased region" description="Polar residues" evidence="9">
    <location>
        <begin position="10"/>
        <end position="20"/>
    </location>
</feature>
<feature type="transmembrane region" description="Helical" evidence="8">
    <location>
        <begin position="61"/>
        <end position="85"/>
    </location>
</feature>
<evidence type="ECO:0000256" key="9">
    <source>
        <dbReference type="SAM" id="MobiDB-lite"/>
    </source>
</evidence>
<feature type="region of interest" description="Disordered" evidence="9">
    <location>
        <begin position="1"/>
        <end position="32"/>
    </location>
</feature>
<feature type="transmembrane region" description="Helical" evidence="8">
    <location>
        <begin position="171"/>
        <end position="193"/>
    </location>
</feature>
<protein>
    <recommendedName>
        <fullName evidence="8">Nickel/cobalt efflux system</fullName>
    </recommendedName>
</protein>
<reference evidence="10 11" key="1">
    <citation type="submission" date="2016-04" db="EMBL/GenBank/DDBJ databases">
        <title>A degradative enzymes factory behind the ericoid mycorrhizal symbiosis.</title>
        <authorList>
            <consortium name="DOE Joint Genome Institute"/>
            <person name="Martino E."/>
            <person name="Morin E."/>
            <person name="Grelet G."/>
            <person name="Kuo A."/>
            <person name="Kohler A."/>
            <person name="Daghino S."/>
            <person name="Barry K."/>
            <person name="Choi C."/>
            <person name="Cichocki N."/>
            <person name="Clum A."/>
            <person name="Copeland A."/>
            <person name="Hainaut M."/>
            <person name="Haridas S."/>
            <person name="Labutti K."/>
            <person name="Lindquist E."/>
            <person name="Lipzen A."/>
            <person name="Khouja H.-R."/>
            <person name="Murat C."/>
            <person name="Ohm R."/>
            <person name="Olson A."/>
            <person name="Spatafora J."/>
            <person name="Veneault-Fourrey C."/>
            <person name="Henrissat B."/>
            <person name="Grigoriev I."/>
            <person name="Martin F."/>
            <person name="Perotto S."/>
        </authorList>
    </citation>
    <scope>NUCLEOTIDE SEQUENCE [LARGE SCALE GENOMIC DNA]</scope>
    <source>
        <strain evidence="10 11">F</strain>
    </source>
</reference>
<organism evidence="10 11">
    <name type="scientific">Hyaloscypha variabilis (strain UAMH 11265 / GT02V1 / F)</name>
    <name type="common">Meliniomyces variabilis</name>
    <dbReference type="NCBI Taxonomy" id="1149755"/>
    <lineage>
        <taxon>Eukaryota</taxon>
        <taxon>Fungi</taxon>
        <taxon>Dikarya</taxon>
        <taxon>Ascomycota</taxon>
        <taxon>Pezizomycotina</taxon>
        <taxon>Leotiomycetes</taxon>
        <taxon>Helotiales</taxon>
        <taxon>Hyaloscyphaceae</taxon>
        <taxon>Hyaloscypha</taxon>
        <taxon>Hyaloscypha variabilis</taxon>
    </lineage>
</organism>
<dbReference type="GO" id="GO:0005886">
    <property type="term" value="C:plasma membrane"/>
    <property type="evidence" value="ECO:0007669"/>
    <property type="project" value="UniProtKB-SubCell"/>
</dbReference>
<dbReference type="EMBL" id="KZ613955">
    <property type="protein sequence ID" value="PMD33876.1"/>
    <property type="molecule type" value="Genomic_DNA"/>
</dbReference>
<keyword evidence="11" id="KW-1185">Reference proteome</keyword>
<name>A0A2J6R5S7_HYAVF</name>
<comment type="similarity">
    <text evidence="2 8">Belongs to the NiCoT transporter (TC 2.A.52) family.</text>
</comment>
<keyword evidence="7 8" id="KW-0472">Membrane</keyword>
<dbReference type="PANTHER" id="PTHR31611:SF0">
    <property type="entry name" value="HIGH-AFFINITY NICKEL TRANSPORT PROTEIN NIC1"/>
    <property type="match status" value="1"/>
</dbReference>
<evidence type="ECO:0000256" key="7">
    <source>
        <dbReference type="ARBA" id="ARBA00023136"/>
    </source>
</evidence>
<accession>A0A2J6R5S7</accession>
<keyword evidence="6 8" id="KW-1133">Transmembrane helix</keyword>
<keyword evidence="5 8" id="KW-0812">Transmembrane</keyword>
<evidence type="ECO:0000256" key="8">
    <source>
        <dbReference type="RuleBase" id="RU362101"/>
    </source>
</evidence>
<keyword evidence="4" id="KW-0533">Nickel</keyword>
<evidence type="ECO:0000313" key="11">
    <source>
        <dbReference type="Proteomes" id="UP000235786"/>
    </source>
</evidence>
<feature type="transmembrane region" description="Helical" evidence="8">
    <location>
        <begin position="364"/>
        <end position="384"/>
    </location>
</feature>
<sequence length="446" mass="48720">MNEEREVTLDPTQDTTTAPNDSPDLDSGENINDPLLPPSNKLSYKLQSVHSRIPILKRLPFRAVAIIVLLILIQFAAWAIAGIVLHAHPQLIGTAAIAWVLGLRHALDADHISCIDMMTRRLIAAGQKPVTVGTFFSLGHSTIVIITSIVVAATSSAAAKHFDSFSRIGGIIGSSVSATFLVLLGVMNGFILYKLIQRLRALVRTRPGEEPEFQLLEGGGFLFSLIKRLFKLIDQPWKMYPVGVMFGLGFDTSSEVALLGISALQASKGTSLWFILCFPLLFTAGMCLVDTIDGALMMSLYTSAAASRDPFTVVYYSAVLTGVTVVVALFIGTLQALELADAVLPNPTGPFWDAVENMGNSYDIIGAAICGSFIFFGILSVICYKPWRRWIEKKRQHRFLERSDGDIEDSRDEIVIATTELSTDDLEISPSNMESIHIQRKGSLSK</sequence>
<evidence type="ECO:0000256" key="6">
    <source>
        <dbReference type="ARBA" id="ARBA00022989"/>
    </source>
</evidence>
<comment type="subcellular location">
    <subcellularLocation>
        <location evidence="8">Cell membrane</location>
        <topology evidence="8">Multi-pass membrane protein</topology>
    </subcellularLocation>
    <subcellularLocation>
        <location evidence="1">Endomembrane system</location>
        <topology evidence="1">Multi-pass membrane protein</topology>
    </subcellularLocation>
</comment>
<feature type="transmembrane region" description="Helical" evidence="8">
    <location>
        <begin position="138"/>
        <end position="159"/>
    </location>
</feature>
<keyword evidence="3 8" id="KW-0813">Transport</keyword>
<dbReference type="AlphaFoldDB" id="A0A2J6R5S7"/>
<evidence type="ECO:0000256" key="3">
    <source>
        <dbReference type="ARBA" id="ARBA00022448"/>
    </source>
</evidence>
<gene>
    <name evidence="10" type="ORF">L207DRAFT_639259</name>
</gene>
<evidence type="ECO:0000313" key="10">
    <source>
        <dbReference type="EMBL" id="PMD33876.1"/>
    </source>
</evidence>
<dbReference type="InterPro" id="IPR011541">
    <property type="entry name" value="Ni/Co_transpt_high_affinity"/>
</dbReference>
<feature type="transmembrane region" description="Helical" evidence="8">
    <location>
        <begin position="272"/>
        <end position="292"/>
    </location>
</feature>